<reference evidence="8" key="1">
    <citation type="submission" date="2016-11" db="EMBL/GenBank/DDBJ databases">
        <title>The genome sequence of Colletotrichum cuscutae.</title>
        <authorList>
            <person name="Baroncelli R."/>
        </authorList>
    </citation>
    <scope>NUCLEOTIDE SEQUENCE</scope>
    <source>
        <strain evidence="8">IMI 304802</strain>
    </source>
</reference>
<sequence length="410" mass="45120">MLVNGEAQRPNGVYSSPMVHEYPRPLKIAIAGAGIGGLSTAIALRRQGHQVDLYEQSRLANETGAAVHLAPNSNGLLRRWGICAETFGANPSHHFKERDLNNQGGFDVDITKSQGQWQHPWQLVHRAYLHNEIRNVATAEDGGVTTPAKLHVASKVVGADPEKGELSLEDGTTVQADVILGADGIYSKVRRFVTGTDYKLLRSGKAAFRFLIPRAAALEDPVTAPLVDRENSMGIWFGTDRRIVIYPCNNNQLLNFVCIHPDTESQANASHEWNKKGSIEQLLEVYKDFDPAVLQLIKKVNPDEVNVWQLLDMEAMPTWVNGKLALLGDAAHPFTPHQGQGAGQAMEDGAALAVVLPKGTSPDEVPERLRLYEKIRMERAHKIQEFSRQAGKDRIPGQPPATSPPGFYPY</sequence>
<feature type="compositionally biased region" description="Pro residues" evidence="6">
    <location>
        <begin position="397"/>
        <end position="410"/>
    </location>
</feature>
<evidence type="ECO:0000313" key="9">
    <source>
        <dbReference type="Proteomes" id="UP001239213"/>
    </source>
</evidence>
<comment type="similarity">
    <text evidence="1">Belongs to the paxM FAD-dependent monooxygenase family.</text>
</comment>
<evidence type="ECO:0000256" key="5">
    <source>
        <dbReference type="ARBA" id="ARBA00023033"/>
    </source>
</evidence>
<keyword evidence="9" id="KW-1185">Reference proteome</keyword>
<dbReference type="Pfam" id="PF01494">
    <property type="entry name" value="FAD_binding_3"/>
    <property type="match status" value="1"/>
</dbReference>
<protein>
    <recommendedName>
        <fullName evidence="7">FAD-binding domain-containing protein</fullName>
    </recommendedName>
</protein>
<gene>
    <name evidence="8" type="ORF">CCUS01_06792</name>
</gene>
<dbReference type="Gene3D" id="3.50.50.60">
    <property type="entry name" value="FAD/NAD(P)-binding domain"/>
    <property type="match status" value="1"/>
</dbReference>
<dbReference type="Proteomes" id="UP001239213">
    <property type="component" value="Unassembled WGS sequence"/>
</dbReference>
<organism evidence="8 9">
    <name type="scientific">Colletotrichum cuscutae</name>
    <dbReference type="NCBI Taxonomy" id="1209917"/>
    <lineage>
        <taxon>Eukaryota</taxon>
        <taxon>Fungi</taxon>
        <taxon>Dikarya</taxon>
        <taxon>Ascomycota</taxon>
        <taxon>Pezizomycotina</taxon>
        <taxon>Sordariomycetes</taxon>
        <taxon>Hypocreomycetidae</taxon>
        <taxon>Glomerellales</taxon>
        <taxon>Glomerellaceae</taxon>
        <taxon>Colletotrichum</taxon>
        <taxon>Colletotrichum acutatum species complex</taxon>
    </lineage>
</organism>
<evidence type="ECO:0000259" key="7">
    <source>
        <dbReference type="Pfam" id="PF01494"/>
    </source>
</evidence>
<dbReference type="GO" id="GO:0071949">
    <property type="term" value="F:FAD binding"/>
    <property type="evidence" value="ECO:0007669"/>
    <property type="project" value="InterPro"/>
</dbReference>
<evidence type="ECO:0000256" key="3">
    <source>
        <dbReference type="ARBA" id="ARBA00022827"/>
    </source>
</evidence>
<keyword evidence="5" id="KW-0503">Monooxygenase</keyword>
<keyword evidence="4" id="KW-0560">Oxidoreductase</keyword>
<evidence type="ECO:0000256" key="6">
    <source>
        <dbReference type="SAM" id="MobiDB-lite"/>
    </source>
</evidence>
<accession>A0AAI9UZP2</accession>
<evidence type="ECO:0000313" key="8">
    <source>
        <dbReference type="EMBL" id="KAK1467835.1"/>
    </source>
</evidence>
<dbReference type="PANTHER" id="PTHR13789:SF261">
    <property type="entry name" value="HYDROXYLASE, PUTATIVE (AFU_ORTHOLOGUE AFUA_7G00590)-RELATED"/>
    <property type="match status" value="1"/>
</dbReference>
<dbReference type="AlphaFoldDB" id="A0AAI9UZP2"/>
<feature type="compositionally biased region" description="Basic and acidic residues" evidence="6">
    <location>
        <begin position="383"/>
        <end position="395"/>
    </location>
</feature>
<keyword evidence="2" id="KW-0285">Flavoprotein</keyword>
<dbReference type="InterPro" id="IPR036188">
    <property type="entry name" value="FAD/NAD-bd_sf"/>
</dbReference>
<feature type="domain" description="FAD-binding" evidence="7">
    <location>
        <begin position="27"/>
        <end position="386"/>
    </location>
</feature>
<evidence type="ECO:0000256" key="4">
    <source>
        <dbReference type="ARBA" id="ARBA00023002"/>
    </source>
</evidence>
<comment type="caution">
    <text evidence="8">The sequence shown here is derived from an EMBL/GenBank/DDBJ whole genome shotgun (WGS) entry which is preliminary data.</text>
</comment>
<dbReference type="InterPro" id="IPR050493">
    <property type="entry name" value="FAD-dep_Monooxygenase_BioMet"/>
</dbReference>
<dbReference type="EMBL" id="MPDP01000255">
    <property type="protein sequence ID" value="KAK1467835.1"/>
    <property type="molecule type" value="Genomic_DNA"/>
</dbReference>
<dbReference type="SUPFAM" id="SSF51905">
    <property type="entry name" value="FAD/NAD(P)-binding domain"/>
    <property type="match status" value="1"/>
</dbReference>
<dbReference type="PANTHER" id="PTHR13789">
    <property type="entry name" value="MONOOXYGENASE"/>
    <property type="match status" value="1"/>
</dbReference>
<evidence type="ECO:0000256" key="2">
    <source>
        <dbReference type="ARBA" id="ARBA00022630"/>
    </source>
</evidence>
<dbReference type="PRINTS" id="PR00420">
    <property type="entry name" value="RNGMNOXGNASE"/>
</dbReference>
<dbReference type="GO" id="GO:0004497">
    <property type="term" value="F:monooxygenase activity"/>
    <property type="evidence" value="ECO:0007669"/>
    <property type="project" value="UniProtKB-KW"/>
</dbReference>
<name>A0AAI9UZP2_9PEZI</name>
<proteinExistence type="inferred from homology"/>
<dbReference type="InterPro" id="IPR002938">
    <property type="entry name" value="FAD-bd"/>
</dbReference>
<dbReference type="SUPFAM" id="SSF54373">
    <property type="entry name" value="FAD-linked reductases, C-terminal domain"/>
    <property type="match status" value="1"/>
</dbReference>
<keyword evidence="3" id="KW-0274">FAD</keyword>
<feature type="region of interest" description="Disordered" evidence="6">
    <location>
        <begin position="383"/>
        <end position="410"/>
    </location>
</feature>
<evidence type="ECO:0000256" key="1">
    <source>
        <dbReference type="ARBA" id="ARBA00007992"/>
    </source>
</evidence>